<dbReference type="RefSeq" id="WP_206291065.1">
    <property type="nucleotide sequence ID" value="NZ_CP063458.1"/>
</dbReference>
<dbReference type="Proteomes" id="UP000593765">
    <property type="component" value="Chromosome"/>
</dbReference>
<proteinExistence type="predicted"/>
<dbReference type="KEGG" id="hbs:IPV69_17760"/>
<evidence type="ECO:0000313" key="2">
    <source>
        <dbReference type="Proteomes" id="UP000593765"/>
    </source>
</evidence>
<evidence type="ECO:0000313" key="1">
    <source>
        <dbReference type="EMBL" id="QOV88097.1"/>
    </source>
</evidence>
<gene>
    <name evidence="1" type="ORF">IPV69_17760</name>
</gene>
<protein>
    <submittedName>
        <fullName evidence="1">Uncharacterized protein</fullName>
    </submittedName>
</protein>
<reference evidence="1 2" key="1">
    <citation type="submission" date="2020-10" db="EMBL/GenBank/DDBJ databases">
        <title>Wide distribution of Phycisphaera-like planctomycetes from WD2101 soil group in peatlands and genome analysis of the first cultivated representative.</title>
        <authorList>
            <person name="Dedysh S.N."/>
            <person name="Beletsky A.V."/>
            <person name="Ivanova A."/>
            <person name="Kulichevskaya I.S."/>
            <person name="Suzina N.E."/>
            <person name="Philippov D.A."/>
            <person name="Rakitin A.L."/>
            <person name="Mardanov A.V."/>
            <person name="Ravin N.V."/>
        </authorList>
    </citation>
    <scope>NUCLEOTIDE SEQUENCE [LARGE SCALE GENOMIC DNA]</scope>
    <source>
        <strain evidence="1 2">M1803</strain>
    </source>
</reference>
<organism evidence="1 2">
    <name type="scientific">Humisphaera borealis</name>
    <dbReference type="NCBI Taxonomy" id="2807512"/>
    <lineage>
        <taxon>Bacteria</taxon>
        <taxon>Pseudomonadati</taxon>
        <taxon>Planctomycetota</taxon>
        <taxon>Phycisphaerae</taxon>
        <taxon>Tepidisphaerales</taxon>
        <taxon>Tepidisphaeraceae</taxon>
        <taxon>Humisphaera</taxon>
    </lineage>
</organism>
<name>A0A7M2WRE0_9BACT</name>
<keyword evidence="2" id="KW-1185">Reference proteome</keyword>
<dbReference type="EMBL" id="CP063458">
    <property type="protein sequence ID" value="QOV88097.1"/>
    <property type="molecule type" value="Genomic_DNA"/>
</dbReference>
<accession>A0A7M2WRE0</accession>
<sequence length="165" mass="18303">MRHVILAWYAYSESGEAGRGLLPRPHRMAELFDQPTAAELDRPEYVAGLFGDVRELDLQVGACEWKHLFGRYGLTGLIDLAKQRGNWPDDATDTNVAEAIFQESLEAGYDPVSGLIGELKGNDGNDGARQFQPTLLPSHPVRAFERSEIAPRTELKRLSHVTSSI</sequence>
<dbReference type="AlphaFoldDB" id="A0A7M2WRE0"/>